<protein>
    <submittedName>
        <fullName evidence="2">Uncharacterized protein</fullName>
    </submittedName>
</protein>
<feature type="coiled-coil region" evidence="1">
    <location>
        <begin position="76"/>
        <end position="103"/>
    </location>
</feature>
<name>K9Y0R4_STAC7</name>
<keyword evidence="3" id="KW-1185">Reference proteome</keyword>
<proteinExistence type="predicted"/>
<dbReference type="Proteomes" id="UP000010473">
    <property type="component" value="Plasmid pSTA7437.03"/>
</dbReference>
<keyword evidence="2" id="KW-0614">Plasmid</keyword>
<evidence type="ECO:0000256" key="1">
    <source>
        <dbReference type="SAM" id="Coils"/>
    </source>
</evidence>
<dbReference type="RefSeq" id="WP_015195709.1">
    <property type="nucleotide sequence ID" value="NC_019750.1"/>
</dbReference>
<evidence type="ECO:0000313" key="3">
    <source>
        <dbReference type="Proteomes" id="UP000010473"/>
    </source>
</evidence>
<sequence length="115" mass="13238">MKLKLNQYPQVIAEIELKILNASCQLEIQTEQIGFMDGEIEVEIASNSSLTNEQHRKAKRLELRQQPDYLESLAKLKAIKEQREKLTIKLNQLRNEFSVAKLETRMTIAQLEAAA</sequence>
<dbReference type="AlphaFoldDB" id="K9Y0R4"/>
<geneLocation type="plasmid" evidence="2 3">
    <name>pSTA7437.03</name>
</geneLocation>
<reference evidence="3" key="1">
    <citation type="journal article" date="2013" name="Proc. Natl. Acad. Sci. U.S.A.">
        <title>Improving the coverage of the cyanobacterial phylum using diversity-driven genome sequencing.</title>
        <authorList>
            <person name="Shih P.M."/>
            <person name="Wu D."/>
            <person name="Latifi A."/>
            <person name="Axen S.D."/>
            <person name="Fewer D.P."/>
            <person name="Talla E."/>
            <person name="Calteau A."/>
            <person name="Cai F."/>
            <person name="Tandeau de Marsac N."/>
            <person name="Rippka R."/>
            <person name="Herdman M."/>
            <person name="Sivonen K."/>
            <person name="Coursin T."/>
            <person name="Laurent T."/>
            <person name="Goodwin L."/>
            <person name="Nolan M."/>
            <person name="Davenport K.W."/>
            <person name="Han C.S."/>
            <person name="Rubin E.M."/>
            <person name="Eisen J.A."/>
            <person name="Woyke T."/>
            <person name="Gugger M."/>
            <person name="Kerfeld C.A."/>
        </authorList>
    </citation>
    <scope>NUCLEOTIDE SEQUENCE [LARGE SCALE GENOMIC DNA]</scope>
    <source>
        <strain evidence="3">ATCC 29371 / PCC 7437</strain>
        <plasmid evidence="3">Plasmid pSTA7437.03</plasmid>
    </source>
</reference>
<accession>K9Y0R4</accession>
<dbReference type="EMBL" id="CP003656">
    <property type="protein sequence ID" value="AFZ38333.1"/>
    <property type="molecule type" value="Genomic_DNA"/>
</dbReference>
<dbReference type="HOGENOM" id="CLU_163885_0_0_3"/>
<dbReference type="KEGG" id="scs:Sta7437_4906"/>
<dbReference type="OrthoDB" id="513386at2"/>
<organism evidence="2 3">
    <name type="scientific">Stanieria cyanosphaera (strain ATCC 29371 / PCC 7437)</name>
    <dbReference type="NCBI Taxonomy" id="111780"/>
    <lineage>
        <taxon>Bacteria</taxon>
        <taxon>Bacillati</taxon>
        <taxon>Cyanobacteriota</taxon>
        <taxon>Cyanophyceae</taxon>
        <taxon>Pleurocapsales</taxon>
        <taxon>Dermocarpellaceae</taxon>
        <taxon>Stanieria</taxon>
    </lineage>
</organism>
<keyword evidence="1" id="KW-0175">Coiled coil</keyword>
<evidence type="ECO:0000313" key="2">
    <source>
        <dbReference type="EMBL" id="AFZ38333.1"/>
    </source>
</evidence>
<gene>
    <name evidence="2" type="ordered locus">Sta7437_4906</name>
</gene>